<evidence type="ECO:0000313" key="3">
    <source>
        <dbReference type="Proteomes" id="UP000053201"/>
    </source>
</evidence>
<organism evidence="2 3">
    <name type="scientific">Spizellomyces punctatus (strain DAOM BR117)</name>
    <dbReference type="NCBI Taxonomy" id="645134"/>
    <lineage>
        <taxon>Eukaryota</taxon>
        <taxon>Fungi</taxon>
        <taxon>Fungi incertae sedis</taxon>
        <taxon>Chytridiomycota</taxon>
        <taxon>Chytridiomycota incertae sedis</taxon>
        <taxon>Chytridiomycetes</taxon>
        <taxon>Spizellomycetales</taxon>
        <taxon>Spizellomycetaceae</taxon>
        <taxon>Spizellomyces</taxon>
    </lineage>
</organism>
<feature type="region of interest" description="Disordered" evidence="1">
    <location>
        <begin position="139"/>
        <end position="195"/>
    </location>
</feature>
<feature type="compositionally biased region" description="Polar residues" evidence="1">
    <location>
        <begin position="156"/>
        <end position="165"/>
    </location>
</feature>
<dbReference type="EMBL" id="KQ257450">
    <property type="protein sequence ID" value="KND04493.1"/>
    <property type="molecule type" value="Genomic_DNA"/>
</dbReference>
<dbReference type="AlphaFoldDB" id="A0A0L0HTQ4"/>
<dbReference type="RefSeq" id="XP_016612532.1">
    <property type="nucleotide sequence ID" value="XM_016748553.1"/>
</dbReference>
<feature type="region of interest" description="Disordered" evidence="1">
    <location>
        <begin position="233"/>
        <end position="257"/>
    </location>
</feature>
<dbReference type="GeneID" id="27683965"/>
<keyword evidence="3" id="KW-1185">Reference proteome</keyword>
<protein>
    <submittedName>
        <fullName evidence="2">Uncharacterized protein</fullName>
    </submittedName>
</protein>
<dbReference type="InParanoid" id="A0A0L0HTQ4"/>
<reference evidence="2 3" key="1">
    <citation type="submission" date="2009-08" db="EMBL/GenBank/DDBJ databases">
        <title>The Genome Sequence of Spizellomyces punctatus strain DAOM BR117.</title>
        <authorList>
            <consortium name="The Broad Institute Genome Sequencing Platform"/>
            <person name="Russ C."/>
            <person name="Cuomo C."/>
            <person name="Shea T."/>
            <person name="Young S.K."/>
            <person name="Zeng Q."/>
            <person name="Koehrsen M."/>
            <person name="Haas B."/>
            <person name="Borodovsky M."/>
            <person name="Guigo R."/>
            <person name="Alvarado L."/>
            <person name="Berlin A."/>
            <person name="Bochicchio J."/>
            <person name="Borenstein D."/>
            <person name="Chapman S."/>
            <person name="Chen Z."/>
            <person name="Engels R."/>
            <person name="Freedman E."/>
            <person name="Gellesch M."/>
            <person name="Goldberg J."/>
            <person name="Griggs A."/>
            <person name="Gujja S."/>
            <person name="Heiman D."/>
            <person name="Hepburn T."/>
            <person name="Howarth C."/>
            <person name="Jen D."/>
            <person name="Larson L."/>
            <person name="Lewis B."/>
            <person name="Mehta T."/>
            <person name="Park D."/>
            <person name="Pearson M."/>
            <person name="Roberts A."/>
            <person name="Saif S."/>
            <person name="Shenoy N."/>
            <person name="Sisk P."/>
            <person name="Stolte C."/>
            <person name="Sykes S."/>
            <person name="Thomson T."/>
            <person name="Walk T."/>
            <person name="White J."/>
            <person name="Yandava C."/>
            <person name="Burger G."/>
            <person name="Gray M.W."/>
            <person name="Holland P.W.H."/>
            <person name="King N."/>
            <person name="Lang F.B.F."/>
            <person name="Roger A.J."/>
            <person name="Ruiz-Trillo I."/>
            <person name="Lander E."/>
            <person name="Nusbaum C."/>
        </authorList>
    </citation>
    <scope>NUCLEOTIDE SEQUENCE [LARGE SCALE GENOMIC DNA]</scope>
    <source>
        <strain evidence="2 3">DAOM BR117</strain>
    </source>
</reference>
<dbReference type="OrthoDB" id="2163387at2759"/>
<dbReference type="VEuPathDB" id="FungiDB:SPPG_00221"/>
<gene>
    <name evidence="2" type="ORF">SPPG_00221</name>
</gene>
<sequence length="280" mass="30958">MASSDQKCRKIPASSIDTVLISDALHGSPHSSEKVDEAISLKHRMKVPAGACSSPENEEETVQAFKSRIVRNRQRSAEEKLRRVNKALRRAEVSKVANLLRKRLEYAKFKVTRGWTEKSFPEIRKIYNTIGANTISTPKARKQDSAYGSDVGPISPLSTGATTEVYSEKEVRATQTPTSRHLGSGAKQQPPGLSNDIGALLTKRLREETNAYFAKLGIPSMYERDPWTSYLKSKDSTNPYFPSPTPSPLPSRACSPTHTSIDAEAEEGAMLLMMLQHPKS</sequence>
<evidence type="ECO:0000256" key="1">
    <source>
        <dbReference type="SAM" id="MobiDB-lite"/>
    </source>
</evidence>
<dbReference type="Proteomes" id="UP000053201">
    <property type="component" value="Unassembled WGS sequence"/>
</dbReference>
<name>A0A0L0HTQ4_SPIPD</name>
<accession>A0A0L0HTQ4</accession>
<evidence type="ECO:0000313" key="2">
    <source>
        <dbReference type="EMBL" id="KND04493.1"/>
    </source>
</evidence>
<proteinExistence type="predicted"/>